<proteinExistence type="inferred from homology"/>
<dbReference type="EMBL" id="BHZD01000001">
    <property type="protein sequence ID" value="GCD41783.1"/>
    <property type="molecule type" value="Genomic_DNA"/>
</dbReference>
<dbReference type="GO" id="GO:0005524">
    <property type="term" value="F:ATP binding"/>
    <property type="evidence" value="ECO:0007669"/>
    <property type="project" value="UniProtKB-KW"/>
</dbReference>
<evidence type="ECO:0000256" key="2">
    <source>
        <dbReference type="ARBA" id="ARBA00022741"/>
    </source>
</evidence>
<evidence type="ECO:0000313" key="5">
    <source>
        <dbReference type="EMBL" id="GCD41783.1"/>
    </source>
</evidence>
<name>A0A401VXH3_STREY</name>
<dbReference type="AlphaFoldDB" id="A0A401VXH3"/>
<evidence type="ECO:0000256" key="1">
    <source>
        <dbReference type="ARBA" id="ARBA00005290"/>
    </source>
</evidence>
<keyword evidence="5" id="KW-0067">ATP-binding</keyword>
<evidence type="ECO:0000256" key="4">
    <source>
        <dbReference type="ARBA" id="ARBA00023134"/>
    </source>
</evidence>
<keyword evidence="3" id="KW-0378">Hydrolase</keyword>
<dbReference type="Gene3D" id="3.40.50.300">
    <property type="entry name" value="P-loop containing nucleotide triphosphate hydrolases"/>
    <property type="match status" value="1"/>
</dbReference>
<evidence type="ECO:0000313" key="6">
    <source>
        <dbReference type="Proteomes" id="UP000286746"/>
    </source>
</evidence>
<dbReference type="InterPro" id="IPR004130">
    <property type="entry name" value="Gpn"/>
</dbReference>
<reference evidence="5 6" key="1">
    <citation type="submission" date="2018-11" db="EMBL/GenBank/DDBJ databases">
        <title>Whole genome sequence of Streptomyces paromomycinus NBRC 15454(T).</title>
        <authorList>
            <person name="Komaki H."/>
            <person name="Tamura T."/>
        </authorList>
    </citation>
    <scope>NUCLEOTIDE SEQUENCE [LARGE SCALE GENOMIC DNA]</scope>
    <source>
        <strain evidence="5 6">NBRC 15454</strain>
    </source>
</reference>
<comment type="similarity">
    <text evidence="1">Belongs to the GPN-loop GTPase family.</text>
</comment>
<dbReference type="InterPro" id="IPR027417">
    <property type="entry name" value="P-loop_NTPase"/>
</dbReference>
<gene>
    <name evidence="5" type="ORF">GKJPGBOP_01440</name>
</gene>
<dbReference type="GO" id="GO:0005525">
    <property type="term" value="F:GTP binding"/>
    <property type="evidence" value="ECO:0007669"/>
    <property type="project" value="UniProtKB-KW"/>
</dbReference>
<organism evidence="5 6">
    <name type="scientific">Streptomyces paromomycinus</name>
    <name type="common">Streptomyces rimosus subsp. paromomycinus</name>
    <dbReference type="NCBI Taxonomy" id="92743"/>
    <lineage>
        <taxon>Bacteria</taxon>
        <taxon>Bacillati</taxon>
        <taxon>Actinomycetota</taxon>
        <taxon>Actinomycetes</taxon>
        <taxon>Kitasatosporales</taxon>
        <taxon>Streptomycetaceae</taxon>
        <taxon>Streptomyces</taxon>
    </lineage>
</organism>
<dbReference type="PANTHER" id="PTHR42708:SF1">
    <property type="entry name" value="GLIDING MOTILITY PROTEIN MGLA"/>
    <property type="match status" value="1"/>
</dbReference>
<dbReference type="RefSeq" id="WP_307721217.1">
    <property type="nucleotide sequence ID" value="NZ_BHZD01000001.1"/>
</dbReference>
<evidence type="ECO:0000256" key="3">
    <source>
        <dbReference type="ARBA" id="ARBA00022801"/>
    </source>
</evidence>
<sequence length="208" mass="21934">MVFKSSDPAPDVLLPASASMAAKVIVAGGFGVGKTTFIGAVSEITPLSTEAEITEASTGVDDVAGVPGKTTTTVAFDFGRKTVDDGLVLYLFGTPGQERFSFLFDGLFAGALGAVVLVDTRRFDAAFVHIDQFEADQVPFVVAHNVWAGEDDTYSLADIREALDLDSGVPLMRCDAREPGSARQVLINWATHAGEFYAAPAGQEPSRV</sequence>
<accession>A0A401VXH3</accession>
<dbReference type="PANTHER" id="PTHR42708">
    <property type="entry name" value="ATP/GTP-BINDING PROTEIN-RELATED"/>
    <property type="match status" value="1"/>
</dbReference>
<protein>
    <submittedName>
        <fullName evidence="5">ATP-binding protein</fullName>
    </submittedName>
</protein>
<dbReference type="InterPro" id="IPR052705">
    <property type="entry name" value="Gliding_Motility_GTPase"/>
</dbReference>
<dbReference type="SUPFAM" id="SSF52540">
    <property type="entry name" value="P-loop containing nucleoside triphosphate hydrolases"/>
    <property type="match status" value="1"/>
</dbReference>
<dbReference type="GO" id="GO:0016787">
    <property type="term" value="F:hydrolase activity"/>
    <property type="evidence" value="ECO:0007669"/>
    <property type="project" value="UniProtKB-KW"/>
</dbReference>
<dbReference type="CDD" id="cd00882">
    <property type="entry name" value="Ras_like_GTPase"/>
    <property type="match status" value="1"/>
</dbReference>
<keyword evidence="6" id="KW-1185">Reference proteome</keyword>
<comment type="caution">
    <text evidence="5">The sequence shown here is derived from an EMBL/GenBank/DDBJ whole genome shotgun (WGS) entry which is preliminary data.</text>
</comment>
<dbReference type="Pfam" id="PF03029">
    <property type="entry name" value="ATP_bind_1"/>
    <property type="match status" value="1"/>
</dbReference>
<keyword evidence="2" id="KW-0547">Nucleotide-binding</keyword>
<dbReference type="Proteomes" id="UP000286746">
    <property type="component" value="Unassembled WGS sequence"/>
</dbReference>
<keyword evidence="4" id="KW-0342">GTP-binding</keyword>